<dbReference type="InterPro" id="IPR033739">
    <property type="entry name" value="M10A_MMP"/>
</dbReference>
<evidence type="ECO:0000256" key="2">
    <source>
        <dbReference type="ARBA" id="ARBA00022670"/>
    </source>
</evidence>
<dbReference type="InterPro" id="IPR036365">
    <property type="entry name" value="PGBD-like_sf"/>
</dbReference>
<dbReference type="Proteomes" id="UP000813462">
    <property type="component" value="Unassembled WGS sequence"/>
</dbReference>
<feature type="binding site" evidence="9">
    <location>
        <position position="255"/>
    </location>
    <ligand>
        <name>Ca(2+)</name>
        <dbReference type="ChEBI" id="CHEBI:29108"/>
        <label>1</label>
    </ligand>
</feature>
<dbReference type="CDD" id="cd04278">
    <property type="entry name" value="ZnMc_MMP"/>
    <property type="match status" value="1"/>
</dbReference>
<dbReference type="SUPFAM" id="SSF47090">
    <property type="entry name" value="PGBD-like"/>
    <property type="match status" value="1"/>
</dbReference>
<evidence type="ECO:0000313" key="12">
    <source>
        <dbReference type="EMBL" id="KAH7532769.1"/>
    </source>
</evidence>
<dbReference type="PIRSF" id="PIRSF001191">
    <property type="entry name" value="Peptidase_M10A_matrix"/>
    <property type="match status" value="1"/>
</dbReference>
<feature type="domain" description="Peptidase metallopeptidase" evidence="11">
    <location>
        <begin position="163"/>
        <end position="321"/>
    </location>
</feature>
<evidence type="ECO:0000256" key="7">
    <source>
        <dbReference type="PIRSR" id="PIRSR001191-1"/>
    </source>
</evidence>
<evidence type="ECO:0000259" key="11">
    <source>
        <dbReference type="SMART" id="SM00235"/>
    </source>
</evidence>
<dbReference type="GO" id="GO:0008270">
    <property type="term" value="F:zinc ion binding"/>
    <property type="evidence" value="ECO:0007669"/>
    <property type="project" value="InterPro"/>
</dbReference>
<evidence type="ECO:0000256" key="4">
    <source>
        <dbReference type="ARBA" id="ARBA00022801"/>
    </source>
</evidence>
<evidence type="ECO:0000256" key="9">
    <source>
        <dbReference type="PIRSR" id="PIRSR621190-2"/>
    </source>
</evidence>
<feature type="binding site" evidence="8">
    <location>
        <position position="276"/>
    </location>
    <ligand>
        <name>Zn(2+)</name>
        <dbReference type="ChEBI" id="CHEBI:29105"/>
        <label>2</label>
        <note>catalytic</note>
    </ligand>
</feature>
<feature type="binding site" evidence="9">
    <location>
        <position position="252"/>
    </location>
    <ligand>
        <name>Ca(2+)</name>
        <dbReference type="ChEBI" id="CHEBI:29108"/>
        <label>3</label>
    </ligand>
</feature>
<feature type="binding site" evidence="9">
    <location>
        <position position="215"/>
    </location>
    <ligand>
        <name>Ca(2+)</name>
        <dbReference type="ChEBI" id="CHEBI:29108"/>
        <label>2</label>
    </ligand>
</feature>
<reference evidence="12" key="1">
    <citation type="journal article" date="2021" name="Front. Plant Sci.">
        <title>Chromosome-Scale Genome Assembly for Chinese Sour Jujube and Insights Into Its Genome Evolution and Domestication Signature.</title>
        <authorList>
            <person name="Shen L.-Y."/>
            <person name="Luo H."/>
            <person name="Wang X.-L."/>
            <person name="Wang X.-M."/>
            <person name="Qiu X.-J."/>
            <person name="Liu H."/>
            <person name="Zhou S.-S."/>
            <person name="Jia K.-H."/>
            <person name="Nie S."/>
            <person name="Bao Y.-T."/>
            <person name="Zhang R.-G."/>
            <person name="Yun Q.-Z."/>
            <person name="Chai Y.-H."/>
            <person name="Lu J.-Y."/>
            <person name="Li Y."/>
            <person name="Zhao S.-W."/>
            <person name="Mao J.-F."/>
            <person name="Jia S.-G."/>
            <person name="Mao Y.-M."/>
        </authorList>
    </citation>
    <scope>NUCLEOTIDE SEQUENCE</scope>
    <source>
        <strain evidence="12">AT0</strain>
        <tissue evidence="12">Leaf</tissue>
    </source>
</reference>
<dbReference type="PRINTS" id="PR00138">
    <property type="entry name" value="MATRIXIN"/>
</dbReference>
<dbReference type="SUPFAM" id="SSF55486">
    <property type="entry name" value="Metalloproteases ('zincins'), catalytic domain"/>
    <property type="match status" value="1"/>
</dbReference>
<feature type="signal peptide" evidence="10">
    <location>
        <begin position="1"/>
        <end position="28"/>
    </location>
</feature>
<feature type="binding site" evidence="8">
    <location>
        <position position="286"/>
    </location>
    <ligand>
        <name>Zn(2+)</name>
        <dbReference type="ChEBI" id="CHEBI:29105"/>
        <label>2</label>
        <note>catalytic</note>
    </ligand>
</feature>
<protein>
    <recommendedName>
        <fullName evidence="11">Peptidase metallopeptidase domain-containing protein</fullName>
    </recommendedName>
</protein>
<feature type="binding site" evidence="9">
    <location>
        <position position="233"/>
    </location>
    <ligand>
        <name>Ca(2+)</name>
        <dbReference type="ChEBI" id="CHEBI:29108"/>
        <label>3</label>
    </ligand>
</feature>
<feature type="binding site" evidence="9">
    <location>
        <position position="227"/>
    </location>
    <ligand>
        <name>Zn(2+)</name>
        <dbReference type="ChEBI" id="CHEBI:29105"/>
        <label>1</label>
    </ligand>
</feature>
<evidence type="ECO:0000256" key="3">
    <source>
        <dbReference type="ARBA" id="ARBA00022723"/>
    </source>
</evidence>
<feature type="binding site" evidence="9">
    <location>
        <position position="294"/>
    </location>
    <ligand>
        <name>Zn(2+)</name>
        <dbReference type="ChEBI" id="CHEBI:29105"/>
        <label>2</label>
        <note>catalytic</note>
    </ligand>
</feature>
<feature type="binding site" evidence="9">
    <location>
        <position position="255"/>
    </location>
    <ligand>
        <name>Ca(2+)</name>
        <dbReference type="ChEBI" id="CHEBI:29108"/>
        <label>3</label>
    </ligand>
</feature>
<evidence type="ECO:0000313" key="13">
    <source>
        <dbReference type="Proteomes" id="UP000813462"/>
    </source>
</evidence>
<dbReference type="InterPro" id="IPR001818">
    <property type="entry name" value="Pept_M10_metallopeptidase"/>
</dbReference>
<feature type="active site" evidence="7">
    <location>
        <position position="277"/>
    </location>
</feature>
<comment type="caution">
    <text evidence="12">The sequence shown here is derived from an EMBL/GenBank/DDBJ whole genome shotgun (WGS) entry which is preliminary data.</text>
</comment>
<dbReference type="InterPro" id="IPR021190">
    <property type="entry name" value="Pept_M10A"/>
</dbReference>
<dbReference type="InterPro" id="IPR024079">
    <property type="entry name" value="MetalloPept_cat_dom_sf"/>
</dbReference>
<dbReference type="PANTHER" id="PTHR10201">
    <property type="entry name" value="MATRIX METALLOPROTEINASE"/>
    <property type="match status" value="1"/>
</dbReference>
<dbReference type="EMBL" id="JAEACU010000004">
    <property type="protein sequence ID" value="KAH7532769.1"/>
    <property type="molecule type" value="Genomic_DNA"/>
</dbReference>
<dbReference type="Pfam" id="PF00413">
    <property type="entry name" value="Peptidase_M10"/>
    <property type="match status" value="1"/>
</dbReference>
<keyword evidence="9" id="KW-0106">Calcium</keyword>
<keyword evidence="6" id="KW-0482">Metalloprotease</keyword>
<comment type="cofactor">
    <cofactor evidence="9">
        <name>Zn(2+)</name>
        <dbReference type="ChEBI" id="CHEBI:29105"/>
    </cofactor>
    <text evidence="9">Binds 2 Zn(2+) ions per subunit.</text>
</comment>
<dbReference type="InterPro" id="IPR006026">
    <property type="entry name" value="Peptidase_Metallo"/>
</dbReference>
<dbReference type="GO" id="GO:0031012">
    <property type="term" value="C:extracellular matrix"/>
    <property type="evidence" value="ECO:0007669"/>
    <property type="project" value="InterPro"/>
</dbReference>
<evidence type="ECO:0000256" key="8">
    <source>
        <dbReference type="PIRSR" id="PIRSR001191-2"/>
    </source>
</evidence>
<dbReference type="GO" id="GO:0004222">
    <property type="term" value="F:metalloendopeptidase activity"/>
    <property type="evidence" value="ECO:0007669"/>
    <property type="project" value="InterPro"/>
</dbReference>
<gene>
    <name evidence="12" type="ORF">FEM48_Zijuj04G0057200</name>
</gene>
<dbReference type="AlphaFoldDB" id="A0A978VI50"/>
<evidence type="ECO:0000256" key="6">
    <source>
        <dbReference type="ARBA" id="ARBA00023049"/>
    </source>
</evidence>
<evidence type="ECO:0000256" key="5">
    <source>
        <dbReference type="ARBA" id="ARBA00022833"/>
    </source>
</evidence>
<keyword evidence="10" id="KW-0732">Signal</keyword>
<feature type="binding site" evidence="9">
    <location>
        <position position="225"/>
    </location>
    <ligand>
        <name>Zn(2+)</name>
        <dbReference type="ChEBI" id="CHEBI:29105"/>
        <label>1</label>
    </ligand>
</feature>
<dbReference type="GO" id="GO:0006508">
    <property type="term" value="P:proteolysis"/>
    <property type="evidence" value="ECO:0007669"/>
    <property type="project" value="UniProtKB-KW"/>
</dbReference>
<dbReference type="GO" id="GO:0030574">
    <property type="term" value="P:collagen catabolic process"/>
    <property type="evidence" value="ECO:0007669"/>
    <property type="project" value="TreeGrafter"/>
</dbReference>
<keyword evidence="2" id="KW-0645">Protease</keyword>
<keyword evidence="3 8" id="KW-0479">Metal-binding</keyword>
<feature type="chain" id="PRO_5037448414" description="Peptidase metallopeptidase domain-containing protein" evidence="10">
    <location>
        <begin position="29"/>
        <end position="322"/>
    </location>
</feature>
<accession>A0A978VI50</accession>
<dbReference type="Gene3D" id="3.40.390.10">
    <property type="entry name" value="Collagenase (Catalytic Domain)"/>
    <property type="match status" value="1"/>
</dbReference>
<dbReference type="PANTHER" id="PTHR10201:SF268">
    <property type="entry name" value="PEPTIDASE METALLOPEPTIDASE DOMAIN-CONTAINING PROTEIN"/>
    <property type="match status" value="1"/>
</dbReference>
<dbReference type="InterPro" id="IPR002477">
    <property type="entry name" value="Peptidoglycan-bd-like"/>
</dbReference>
<comment type="similarity">
    <text evidence="1">Belongs to the peptidase M10A family. Matrix metalloproteinases (MMPs) subfamily.</text>
</comment>
<organism evidence="12 13">
    <name type="scientific">Ziziphus jujuba var. spinosa</name>
    <dbReference type="NCBI Taxonomy" id="714518"/>
    <lineage>
        <taxon>Eukaryota</taxon>
        <taxon>Viridiplantae</taxon>
        <taxon>Streptophyta</taxon>
        <taxon>Embryophyta</taxon>
        <taxon>Tracheophyta</taxon>
        <taxon>Spermatophyta</taxon>
        <taxon>Magnoliopsida</taxon>
        <taxon>eudicotyledons</taxon>
        <taxon>Gunneridae</taxon>
        <taxon>Pentapetalae</taxon>
        <taxon>rosids</taxon>
        <taxon>fabids</taxon>
        <taxon>Rosales</taxon>
        <taxon>Rhamnaceae</taxon>
        <taxon>Paliureae</taxon>
        <taxon>Ziziphus</taxon>
    </lineage>
</organism>
<feature type="binding site" evidence="8">
    <location>
        <position position="280"/>
    </location>
    <ligand>
        <name>Zn(2+)</name>
        <dbReference type="ChEBI" id="CHEBI:29105"/>
        <label>2</label>
        <note>catalytic</note>
    </ligand>
</feature>
<comment type="cofactor">
    <cofactor evidence="9">
        <name>Ca(2+)</name>
        <dbReference type="ChEBI" id="CHEBI:29108"/>
    </cofactor>
    <text evidence="9">Can bind about 5 Ca(2+) ions per subunit.</text>
</comment>
<dbReference type="SMART" id="SM00235">
    <property type="entry name" value="ZnMc"/>
    <property type="match status" value="1"/>
</dbReference>
<dbReference type="OrthoDB" id="406838at2759"/>
<dbReference type="Pfam" id="PF01471">
    <property type="entry name" value="PG_binding_1"/>
    <property type="match status" value="1"/>
</dbReference>
<sequence length="322" mass="36217">MAFNTIFTHSLRVFIAFLIFHQPLVVMSRSLKHENPQSLNTLFSLEGLSKGQTDKNLHYIRQYLKRFGYLNQNETTLNEDYFDDALESAIKLYQRNYHLKITGKLDFETIKETTLPRCGVPDTGIRFKNINKNDSGHDHKNINVDEADFLTIKDRSLYAFFDGNPKWNTFLLTYSFESAVQPVPQEDLSSVSSQAFAQWAANSQFTFEERGSATDISIGFFVGDHGDVAPFDGKGGVLAHAFAPSAGLLHIDGDETWSLESPTPTDQIDLFWVTLHELGHVLGLAHSADPEAVMFARYTPEAVKRTLTPDDIAGIQALYAEQ</sequence>
<evidence type="ECO:0000256" key="1">
    <source>
        <dbReference type="ARBA" id="ARBA00009614"/>
    </source>
</evidence>
<keyword evidence="5 8" id="KW-0862">Zinc</keyword>
<feature type="binding site" evidence="9">
    <location>
        <position position="232"/>
    </location>
    <ligand>
        <name>Ca(2+)</name>
        <dbReference type="ChEBI" id="CHEBI:29108"/>
        <label>3</label>
    </ligand>
</feature>
<dbReference type="GO" id="GO:0030198">
    <property type="term" value="P:extracellular matrix organization"/>
    <property type="evidence" value="ECO:0007669"/>
    <property type="project" value="TreeGrafter"/>
</dbReference>
<feature type="binding site" description="in inhibited form" evidence="9">
    <location>
        <position position="118"/>
    </location>
    <ligand>
        <name>Zn(2+)</name>
        <dbReference type="ChEBI" id="CHEBI:29105"/>
        <label>2</label>
        <note>catalytic</note>
    </ligand>
</feature>
<feature type="binding site" evidence="9">
    <location>
        <position position="240"/>
    </location>
    <ligand>
        <name>Zn(2+)</name>
        <dbReference type="ChEBI" id="CHEBI:29105"/>
        <label>1</label>
    </ligand>
</feature>
<feature type="binding site" evidence="9">
    <location>
        <position position="250"/>
    </location>
    <ligand>
        <name>Zn(2+)</name>
        <dbReference type="ChEBI" id="CHEBI:29105"/>
        <label>1</label>
    </ligand>
</feature>
<name>A0A978VI50_ZIZJJ</name>
<evidence type="ECO:0000256" key="10">
    <source>
        <dbReference type="SAM" id="SignalP"/>
    </source>
</evidence>
<keyword evidence="4" id="KW-0378">Hydrolase</keyword>
<proteinExistence type="inferred from homology"/>